<keyword evidence="2" id="KW-1185">Reference proteome</keyword>
<protein>
    <submittedName>
        <fullName evidence="1">13537_t:CDS:1</fullName>
    </submittedName>
</protein>
<name>A0ACA9PZ36_9GLOM</name>
<organism evidence="1 2">
    <name type="scientific">Cetraspora pellucida</name>
    <dbReference type="NCBI Taxonomy" id="1433469"/>
    <lineage>
        <taxon>Eukaryota</taxon>
        <taxon>Fungi</taxon>
        <taxon>Fungi incertae sedis</taxon>
        <taxon>Mucoromycota</taxon>
        <taxon>Glomeromycotina</taxon>
        <taxon>Glomeromycetes</taxon>
        <taxon>Diversisporales</taxon>
        <taxon>Gigasporaceae</taxon>
        <taxon>Cetraspora</taxon>
    </lineage>
</organism>
<accession>A0ACA9PZ36</accession>
<evidence type="ECO:0000313" key="1">
    <source>
        <dbReference type="EMBL" id="CAG8727754.1"/>
    </source>
</evidence>
<feature type="non-terminal residue" evidence="1">
    <location>
        <position position="282"/>
    </location>
</feature>
<sequence length="282" mass="31780">TAITKDEIKQKINSANTEGFLKMAILVDDEDDKLNGIFFFGNYVEDGLIRWSAMGHDTIGRLLGSIFNLGLTAIVEKEDERGVRIVEPNTNNNICASEFRINDEGKIEVSLDGEQTWIDINPAENLRSDVEKQQTSSSGSNIPRNQKEFYNNFKAAVTDNARQMELNAKEYFAPINAEDMLDVIDDLDRSFDFVVSAPNGSGYPHFLGSARILDLGKKEHAAFVQSFIHQLMEGNFKEVQDKIDEVLNQEQDTTEQIENKKNALQNIQNTYTADDATPYQKV</sequence>
<comment type="caution">
    <text evidence="1">The sequence shown here is derived from an EMBL/GenBank/DDBJ whole genome shotgun (WGS) entry which is preliminary data.</text>
</comment>
<reference evidence="1" key="1">
    <citation type="submission" date="2021-06" db="EMBL/GenBank/DDBJ databases">
        <authorList>
            <person name="Kallberg Y."/>
            <person name="Tangrot J."/>
            <person name="Rosling A."/>
        </authorList>
    </citation>
    <scope>NUCLEOTIDE SEQUENCE</scope>
    <source>
        <strain evidence="1">28 12/20/2015</strain>
    </source>
</reference>
<dbReference type="EMBL" id="CAJVPW010031985">
    <property type="protein sequence ID" value="CAG8727754.1"/>
    <property type="molecule type" value="Genomic_DNA"/>
</dbReference>
<feature type="non-terminal residue" evidence="1">
    <location>
        <position position="1"/>
    </location>
</feature>
<dbReference type="Proteomes" id="UP000789366">
    <property type="component" value="Unassembled WGS sequence"/>
</dbReference>
<evidence type="ECO:0000313" key="2">
    <source>
        <dbReference type="Proteomes" id="UP000789366"/>
    </source>
</evidence>
<gene>
    <name evidence="1" type="ORF">SPELUC_LOCUS12878</name>
</gene>
<proteinExistence type="predicted"/>